<dbReference type="Proteomes" id="UP000663836">
    <property type="component" value="Unassembled WGS sequence"/>
</dbReference>
<dbReference type="AlphaFoldDB" id="A0A818LK88"/>
<proteinExistence type="predicted"/>
<name>A0A818LK88_9BILA</name>
<gene>
    <name evidence="2" type="ORF">JBS370_LOCUS2559</name>
</gene>
<evidence type="ECO:0000313" key="2">
    <source>
        <dbReference type="EMBL" id="CAF3575936.1"/>
    </source>
</evidence>
<dbReference type="EMBL" id="CAJOBD010000101">
    <property type="protein sequence ID" value="CAF3575936.1"/>
    <property type="molecule type" value="Genomic_DNA"/>
</dbReference>
<protein>
    <submittedName>
        <fullName evidence="2">Uncharacterized protein</fullName>
    </submittedName>
</protein>
<keyword evidence="1" id="KW-1133">Transmembrane helix</keyword>
<sequence>MSNTNQNQSEIDENSNLQQQENLIFQQRTISNNLNPRIRQRQSFVLFRILMIYFITSFFRRPTTVHSIVNRRLSINNPSISNTVSMRENLYTTSDSLTSEGTYMKFIEFPISENIKNNGSGKKADDNVVEPLSHWHSNMTINLLDDQSLWMKGSIFHHH</sequence>
<feature type="transmembrane region" description="Helical" evidence="1">
    <location>
        <begin position="43"/>
        <end position="59"/>
    </location>
</feature>
<accession>A0A818LK88</accession>
<comment type="caution">
    <text evidence="2">The sequence shown here is derived from an EMBL/GenBank/DDBJ whole genome shotgun (WGS) entry which is preliminary data.</text>
</comment>
<organism evidence="2 3">
    <name type="scientific">Rotaria sordida</name>
    <dbReference type="NCBI Taxonomy" id="392033"/>
    <lineage>
        <taxon>Eukaryota</taxon>
        <taxon>Metazoa</taxon>
        <taxon>Spiralia</taxon>
        <taxon>Gnathifera</taxon>
        <taxon>Rotifera</taxon>
        <taxon>Eurotatoria</taxon>
        <taxon>Bdelloidea</taxon>
        <taxon>Philodinida</taxon>
        <taxon>Philodinidae</taxon>
        <taxon>Rotaria</taxon>
    </lineage>
</organism>
<evidence type="ECO:0000313" key="3">
    <source>
        <dbReference type="Proteomes" id="UP000663836"/>
    </source>
</evidence>
<keyword evidence="1" id="KW-0472">Membrane</keyword>
<keyword evidence="1" id="KW-0812">Transmembrane</keyword>
<reference evidence="2" key="1">
    <citation type="submission" date="2021-02" db="EMBL/GenBank/DDBJ databases">
        <authorList>
            <person name="Nowell W R."/>
        </authorList>
    </citation>
    <scope>NUCLEOTIDE SEQUENCE</scope>
</reference>
<evidence type="ECO:0000256" key="1">
    <source>
        <dbReference type="SAM" id="Phobius"/>
    </source>
</evidence>